<evidence type="ECO:0000256" key="2">
    <source>
        <dbReference type="ARBA" id="ARBA00009410"/>
    </source>
</evidence>
<comment type="catalytic activity">
    <reaction evidence="6 8">
        <text>a D-alpha-amino acid + A + H2O = a 2-oxocarboxylate + AH2 + NH4(+)</text>
        <dbReference type="Rhea" id="RHEA:18125"/>
        <dbReference type="ChEBI" id="CHEBI:13193"/>
        <dbReference type="ChEBI" id="CHEBI:15377"/>
        <dbReference type="ChEBI" id="CHEBI:17499"/>
        <dbReference type="ChEBI" id="CHEBI:28938"/>
        <dbReference type="ChEBI" id="CHEBI:35179"/>
        <dbReference type="ChEBI" id="CHEBI:59871"/>
    </reaction>
</comment>
<keyword evidence="3 8" id="KW-0285">Flavoprotein</keyword>
<dbReference type="InterPro" id="IPR006076">
    <property type="entry name" value="FAD-dep_OxRdtase"/>
</dbReference>
<evidence type="ECO:0000313" key="12">
    <source>
        <dbReference type="Proteomes" id="UP000306393"/>
    </source>
</evidence>
<dbReference type="Proteomes" id="UP000661012">
    <property type="component" value="Unassembled WGS sequence"/>
</dbReference>
<reference evidence="10 13" key="2">
    <citation type="journal article" date="2020" name="FEMS Microbiol. Ecol.">
        <title>Temporal dynamics of bacterial communities during seed development and maturation.</title>
        <authorList>
            <person name="Chesneau G."/>
            <person name="Torres-Cortes G."/>
            <person name="Briand M."/>
            <person name="Darrasse A."/>
            <person name="Preveaux A."/>
            <person name="Marais C."/>
            <person name="Jacques M.A."/>
            <person name="Shade A."/>
            <person name="Barret M."/>
        </authorList>
    </citation>
    <scope>NUCLEOTIDE SEQUENCE [LARGE SCALE GENOMIC DNA]</scope>
    <source>
        <strain evidence="10 13">CFBP13732</strain>
    </source>
</reference>
<dbReference type="PANTHER" id="PTHR13847">
    <property type="entry name" value="SARCOSINE DEHYDROGENASE-RELATED"/>
    <property type="match status" value="1"/>
</dbReference>
<dbReference type="Pfam" id="PF01266">
    <property type="entry name" value="DAO"/>
    <property type="match status" value="1"/>
</dbReference>
<evidence type="ECO:0000313" key="13">
    <source>
        <dbReference type="Proteomes" id="UP000661012"/>
    </source>
</evidence>
<dbReference type="OrthoDB" id="9805337at2"/>
<name>A0A3S7S2T1_9GAMM</name>
<dbReference type="NCBIfam" id="NF001933">
    <property type="entry name" value="PRK00711.1"/>
    <property type="match status" value="1"/>
</dbReference>
<evidence type="ECO:0000256" key="4">
    <source>
        <dbReference type="ARBA" id="ARBA00022827"/>
    </source>
</evidence>
<evidence type="ECO:0000256" key="5">
    <source>
        <dbReference type="ARBA" id="ARBA00023002"/>
    </source>
</evidence>
<dbReference type="EC" id="1.4.99.-" evidence="8"/>
<dbReference type="InterPro" id="IPR023080">
    <property type="entry name" value="DadA"/>
</dbReference>
<dbReference type="EMBL" id="JACYNN010000001">
    <property type="protein sequence ID" value="MBD8104900.1"/>
    <property type="molecule type" value="Genomic_DNA"/>
</dbReference>
<dbReference type="HAMAP" id="MF_01202">
    <property type="entry name" value="DadA"/>
    <property type="match status" value="1"/>
</dbReference>
<dbReference type="Gene3D" id="3.50.50.60">
    <property type="entry name" value="FAD/NAD(P)-binding domain"/>
    <property type="match status" value="2"/>
</dbReference>
<dbReference type="InterPro" id="IPR036188">
    <property type="entry name" value="FAD/NAD-bd_sf"/>
</dbReference>
<dbReference type="SUPFAM" id="SSF51905">
    <property type="entry name" value="FAD/NAD(P)-binding domain"/>
    <property type="match status" value="1"/>
</dbReference>
<dbReference type="GO" id="GO:0005886">
    <property type="term" value="C:plasma membrane"/>
    <property type="evidence" value="ECO:0007669"/>
    <property type="project" value="TreeGrafter"/>
</dbReference>
<evidence type="ECO:0000259" key="9">
    <source>
        <dbReference type="Pfam" id="PF01266"/>
    </source>
</evidence>
<keyword evidence="13" id="KW-1185">Reference proteome</keyword>
<dbReference type="AlphaFoldDB" id="A0A3S7S2T1"/>
<dbReference type="STRING" id="1219360.GCA_001571305_02830"/>
<dbReference type="GO" id="GO:0055130">
    <property type="term" value="P:D-alanine catabolic process"/>
    <property type="evidence" value="ECO:0007669"/>
    <property type="project" value="TreeGrafter"/>
</dbReference>
<dbReference type="SUPFAM" id="SSF54373">
    <property type="entry name" value="FAD-linked reductases, C-terminal domain"/>
    <property type="match status" value="1"/>
</dbReference>
<keyword evidence="4 8" id="KW-0274">FAD</keyword>
<dbReference type="Proteomes" id="UP000306393">
    <property type="component" value="Unassembled WGS sequence"/>
</dbReference>
<reference evidence="11 12" key="1">
    <citation type="journal article" date="2019" name="Sci. Rep.">
        <title>Differences in resource use lead to coexistence of seed-transmitted microbial populations.</title>
        <authorList>
            <person name="Torres-Cortes G."/>
            <person name="Garcia B.J."/>
            <person name="Compant S."/>
            <person name="Rezki S."/>
            <person name="Jones P."/>
            <person name="Preveaux A."/>
            <person name="Briand M."/>
            <person name="Roulet A."/>
            <person name="Bouchez O."/>
            <person name="Jacobson D."/>
            <person name="Barret M."/>
        </authorList>
    </citation>
    <scope>NUCLEOTIDE SEQUENCE [LARGE SCALE GENOMIC DNA]</scope>
    <source>
        <strain evidence="11 12">CFBP13511</strain>
    </source>
</reference>
<accession>A0A3S7S2T1</accession>
<evidence type="ECO:0000313" key="11">
    <source>
        <dbReference type="EMBL" id="TKJ87149.1"/>
    </source>
</evidence>
<comment type="similarity">
    <text evidence="2 8">Belongs to the DadA oxidoreductase family.</text>
</comment>
<evidence type="ECO:0000256" key="7">
    <source>
        <dbReference type="ARBA" id="ARBA00071847"/>
    </source>
</evidence>
<evidence type="ECO:0000256" key="8">
    <source>
        <dbReference type="HAMAP-Rule" id="MF_01202"/>
    </source>
</evidence>
<feature type="binding site" evidence="8">
    <location>
        <begin position="3"/>
        <end position="17"/>
    </location>
    <ligand>
        <name>FAD</name>
        <dbReference type="ChEBI" id="CHEBI:57692"/>
    </ligand>
</feature>
<evidence type="ECO:0000256" key="1">
    <source>
        <dbReference type="ARBA" id="ARBA00001974"/>
    </source>
</evidence>
<dbReference type="RefSeq" id="WP_118664054.1">
    <property type="nucleotide sequence ID" value="NZ_CP022725.1"/>
</dbReference>
<dbReference type="KEGG" id="epe:CI789_07005"/>
<dbReference type="GO" id="GO:0008718">
    <property type="term" value="F:D-amino-acid dehydrogenase activity"/>
    <property type="evidence" value="ECO:0007669"/>
    <property type="project" value="UniProtKB-UniRule"/>
</dbReference>
<comment type="caution">
    <text evidence="11">The sequence shown here is derived from an EMBL/GenBank/DDBJ whole genome shotgun (WGS) entry which is preliminary data.</text>
</comment>
<keyword evidence="5 8" id="KW-0560">Oxidoreductase</keyword>
<dbReference type="GO" id="GO:0005737">
    <property type="term" value="C:cytoplasm"/>
    <property type="evidence" value="ECO:0007669"/>
    <property type="project" value="TreeGrafter"/>
</dbReference>
<dbReference type="PANTHER" id="PTHR13847:SF280">
    <property type="entry name" value="D-AMINO ACID DEHYDROGENASE"/>
    <property type="match status" value="1"/>
</dbReference>
<dbReference type="Gene3D" id="3.30.9.10">
    <property type="entry name" value="D-Amino Acid Oxidase, subunit A, domain 2"/>
    <property type="match status" value="1"/>
</dbReference>
<gene>
    <name evidence="8" type="primary">dadA</name>
    <name evidence="11" type="ORF">EpCFBP13511_17420</name>
    <name evidence="10" type="ORF">IFT93_00490</name>
</gene>
<dbReference type="EMBL" id="QGAC01000017">
    <property type="protein sequence ID" value="TKJ87149.1"/>
    <property type="molecule type" value="Genomic_DNA"/>
</dbReference>
<evidence type="ECO:0000313" key="10">
    <source>
        <dbReference type="EMBL" id="MBD8104900.1"/>
    </source>
</evidence>
<comment type="cofactor">
    <cofactor evidence="1 8">
        <name>FAD</name>
        <dbReference type="ChEBI" id="CHEBI:57692"/>
    </cofactor>
</comment>
<sequence>MKVVILGSGVVGVASAWYLAQAGHEVTVIDRQPAAALETSAANAGQISPGYAAPWAAPGVPLKAVKWMFQRHAPLAIRLDGSRFQLAWMWQMLRNCDMSHYQLNKSRMVRIAEYSRDCLKTLRQETGIAYEGRQGGTLQLFRTAQQYESAAKDIAVLKEAGVPYELLEAAQLRQAEPALATTQHKLTGGLRLPNDETGDCQLFTQRLAAMAAEAGVTFRYNTTVDALEQEGNRITGVRCGSERITADAYVVAFGSFSTALLDGIVNVPVYPLKGYSLTIPIKDADAAPVSTVLDETYKVAITRFDDRIRVGGMAEIVGFNTRLLPARRQTLEMVVGDLFPQGGSIEQATFWSGLRPMTPDGTPVVGRTPLKNLFLNTGHGTLGWTMACGSGQLLADIISGVTPAISADDLSVMRYLPGFIPTPARTLHSANVR</sequence>
<organism evidence="11 12">
    <name type="scientific">Erwinia persicina</name>
    <dbReference type="NCBI Taxonomy" id="55211"/>
    <lineage>
        <taxon>Bacteria</taxon>
        <taxon>Pseudomonadati</taxon>
        <taxon>Pseudomonadota</taxon>
        <taxon>Gammaproteobacteria</taxon>
        <taxon>Enterobacterales</taxon>
        <taxon>Erwiniaceae</taxon>
        <taxon>Erwinia</taxon>
    </lineage>
</organism>
<dbReference type="GeneID" id="67476558"/>
<proteinExistence type="inferred from homology"/>
<comment type="function">
    <text evidence="8">Oxidative deamination of D-amino acids.</text>
</comment>
<feature type="domain" description="FAD dependent oxidoreductase" evidence="9">
    <location>
        <begin position="2"/>
        <end position="396"/>
    </location>
</feature>
<evidence type="ECO:0000256" key="6">
    <source>
        <dbReference type="ARBA" id="ARBA00047884"/>
    </source>
</evidence>
<evidence type="ECO:0000256" key="3">
    <source>
        <dbReference type="ARBA" id="ARBA00022630"/>
    </source>
</evidence>
<dbReference type="FunFam" id="3.50.50.60:FF:000020">
    <property type="entry name" value="D-amino acid dehydrogenase"/>
    <property type="match status" value="1"/>
</dbReference>
<protein>
    <recommendedName>
        <fullName evidence="7 8">D-amino acid dehydrogenase</fullName>
        <ecNumber evidence="8">1.4.99.-</ecNumber>
    </recommendedName>
</protein>